<name>E9GTH0_DAPPU</name>
<dbReference type="OrthoDB" id="6132759at2759"/>
<evidence type="ECO:0000256" key="1">
    <source>
        <dbReference type="ARBA" id="ARBA00004651"/>
    </source>
</evidence>
<dbReference type="AlphaFoldDB" id="E9GTH0"/>
<keyword evidence="7" id="KW-0915">Sodium</keyword>
<dbReference type="Proteomes" id="UP000000305">
    <property type="component" value="Unassembled WGS sequence"/>
</dbReference>
<evidence type="ECO:0000313" key="13">
    <source>
        <dbReference type="EMBL" id="EFX77081.1"/>
    </source>
</evidence>
<keyword evidence="3" id="KW-0813">Transport</keyword>
<comment type="similarity">
    <text evidence="2 11">Belongs to the sodium:solute symporter (SSF) (TC 2.A.21) family.</text>
</comment>
<dbReference type="KEGG" id="dpx:DAPPUDRAFT_106304"/>
<dbReference type="OMA" id="SINEWDP"/>
<dbReference type="GO" id="GO:0006814">
    <property type="term" value="P:sodium ion transport"/>
    <property type="evidence" value="ECO:0007669"/>
    <property type="project" value="UniProtKB-KW"/>
</dbReference>
<dbReference type="STRING" id="6669.E9GTH0"/>
<dbReference type="PANTHER" id="PTHR42985:SF39">
    <property type="entry name" value="GH10366P"/>
    <property type="match status" value="1"/>
</dbReference>
<feature type="transmembrane region" description="Helical" evidence="12">
    <location>
        <begin position="16"/>
        <end position="34"/>
    </location>
</feature>
<feature type="transmembrane region" description="Helical" evidence="12">
    <location>
        <begin position="84"/>
        <end position="104"/>
    </location>
</feature>
<evidence type="ECO:0000256" key="4">
    <source>
        <dbReference type="ARBA" id="ARBA00022475"/>
    </source>
</evidence>
<evidence type="ECO:0000256" key="5">
    <source>
        <dbReference type="ARBA" id="ARBA00022692"/>
    </source>
</evidence>
<protein>
    <recommendedName>
        <fullName evidence="15">Dappu_312878-like protein</fullName>
    </recommendedName>
</protein>
<dbReference type="GO" id="GO:0005886">
    <property type="term" value="C:plasma membrane"/>
    <property type="evidence" value="ECO:0007669"/>
    <property type="project" value="UniProtKB-SubCell"/>
</dbReference>
<organism evidence="13 14">
    <name type="scientific">Daphnia pulex</name>
    <name type="common">Water flea</name>
    <dbReference type="NCBI Taxonomy" id="6669"/>
    <lineage>
        <taxon>Eukaryota</taxon>
        <taxon>Metazoa</taxon>
        <taxon>Ecdysozoa</taxon>
        <taxon>Arthropoda</taxon>
        <taxon>Crustacea</taxon>
        <taxon>Branchiopoda</taxon>
        <taxon>Diplostraca</taxon>
        <taxon>Cladocera</taxon>
        <taxon>Anomopoda</taxon>
        <taxon>Daphniidae</taxon>
        <taxon>Daphnia</taxon>
    </lineage>
</organism>
<dbReference type="eggNOG" id="KOG2349">
    <property type="taxonomic scope" value="Eukaryota"/>
</dbReference>
<evidence type="ECO:0000256" key="7">
    <source>
        <dbReference type="ARBA" id="ARBA00023053"/>
    </source>
</evidence>
<dbReference type="PROSITE" id="PS50283">
    <property type="entry name" value="NA_SOLUT_SYMP_3"/>
    <property type="match status" value="1"/>
</dbReference>
<evidence type="ECO:0000256" key="3">
    <source>
        <dbReference type="ARBA" id="ARBA00022448"/>
    </source>
</evidence>
<comment type="subcellular location">
    <subcellularLocation>
        <location evidence="1">Cell membrane</location>
        <topology evidence="1">Multi-pass membrane protein</topology>
    </subcellularLocation>
</comment>
<keyword evidence="10" id="KW-0739">Sodium transport</keyword>
<dbReference type="InterPro" id="IPR001734">
    <property type="entry name" value="Na/solute_symporter"/>
</dbReference>
<evidence type="ECO:0000256" key="2">
    <source>
        <dbReference type="ARBA" id="ARBA00006434"/>
    </source>
</evidence>
<keyword evidence="14" id="KW-1185">Reference proteome</keyword>
<dbReference type="InterPro" id="IPR038377">
    <property type="entry name" value="Na/Glc_symporter_sf"/>
</dbReference>
<dbReference type="HOGENOM" id="CLU_018808_7_0_1"/>
<accession>E9GTH0</accession>
<dbReference type="EMBL" id="GL732564">
    <property type="protein sequence ID" value="EFX77081.1"/>
    <property type="molecule type" value="Genomic_DNA"/>
</dbReference>
<dbReference type="Pfam" id="PF00474">
    <property type="entry name" value="SSF"/>
    <property type="match status" value="1"/>
</dbReference>
<reference evidence="13 14" key="1">
    <citation type="journal article" date="2011" name="Science">
        <title>The ecoresponsive genome of Daphnia pulex.</title>
        <authorList>
            <person name="Colbourne J.K."/>
            <person name="Pfrender M.E."/>
            <person name="Gilbert D."/>
            <person name="Thomas W.K."/>
            <person name="Tucker A."/>
            <person name="Oakley T.H."/>
            <person name="Tokishita S."/>
            <person name="Aerts A."/>
            <person name="Arnold G.J."/>
            <person name="Basu M.K."/>
            <person name="Bauer D.J."/>
            <person name="Caceres C.E."/>
            <person name="Carmel L."/>
            <person name="Casola C."/>
            <person name="Choi J.H."/>
            <person name="Detter J.C."/>
            <person name="Dong Q."/>
            <person name="Dusheyko S."/>
            <person name="Eads B.D."/>
            <person name="Frohlich T."/>
            <person name="Geiler-Samerotte K.A."/>
            <person name="Gerlach D."/>
            <person name="Hatcher P."/>
            <person name="Jogdeo S."/>
            <person name="Krijgsveld J."/>
            <person name="Kriventseva E.V."/>
            <person name="Kultz D."/>
            <person name="Laforsch C."/>
            <person name="Lindquist E."/>
            <person name="Lopez J."/>
            <person name="Manak J.R."/>
            <person name="Muller J."/>
            <person name="Pangilinan J."/>
            <person name="Patwardhan R.P."/>
            <person name="Pitluck S."/>
            <person name="Pritham E.J."/>
            <person name="Rechtsteiner A."/>
            <person name="Rho M."/>
            <person name="Rogozin I.B."/>
            <person name="Sakarya O."/>
            <person name="Salamov A."/>
            <person name="Schaack S."/>
            <person name="Shapiro H."/>
            <person name="Shiga Y."/>
            <person name="Skalitzky C."/>
            <person name="Smith Z."/>
            <person name="Souvorov A."/>
            <person name="Sung W."/>
            <person name="Tang Z."/>
            <person name="Tsuchiya D."/>
            <person name="Tu H."/>
            <person name="Vos H."/>
            <person name="Wang M."/>
            <person name="Wolf Y.I."/>
            <person name="Yamagata H."/>
            <person name="Yamada T."/>
            <person name="Ye Y."/>
            <person name="Shaw J.R."/>
            <person name="Andrews J."/>
            <person name="Crease T.J."/>
            <person name="Tang H."/>
            <person name="Lucas S.M."/>
            <person name="Robertson H.M."/>
            <person name="Bork P."/>
            <person name="Koonin E.V."/>
            <person name="Zdobnov E.M."/>
            <person name="Grigoriev I.V."/>
            <person name="Lynch M."/>
            <person name="Boore J.L."/>
        </authorList>
    </citation>
    <scope>NUCLEOTIDE SEQUENCE [LARGE SCALE GENOMIC DNA]</scope>
</reference>
<evidence type="ECO:0000256" key="10">
    <source>
        <dbReference type="ARBA" id="ARBA00023201"/>
    </source>
</evidence>
<keyword evidence="6 12" id="KW-1133">Transmembrane helix</keyword>
<gene>
    <name evidence="13" type="ORF">DAPPUDRAFT_106304</name>
</gene>
<feature type="transmembrane region" description="Helical" evidence="12">
    <location>
        <begin position="54"/>
        <end position="72"/>
    </location>
</feature>
<keyword evidence="9 12" id="KW-0472">Membrane</keyword>
<evidence type="ECO:0008006" key="15">
    <source>
        <dbReference type="Google" id="ProtNLM"/>
    </source>
</evidence>
<keyword evidence="5 12" id="KW-0812">Transmembrane</keyword>
<dbReference type="InterPro" id="IPR051163">
    <property type="entry name" value="Sodium:Solute_Symporter_SSF"/>
</dbReference>
<evidence type="ECO:0000256" key="8">
    <source>
        <dbReference type="ARBA" id="ARBA00023065"/>
    </source>
</evidence>
<dbReference type="Gene3D" id="1.20.1730.10">
    <property type="entry name" value="Sodium/glucose cotransporter"/>
    <property type="match status" value="1"/>
</dbReference>
<sequence length="152" mass="17443">MATSDSWPKLFTWVDYFLFALTLVVSSLVGIYHAWRGASRSTSDYLMGGRKMPIFPVAMSLAASSFSATTLLGGPTDIYTNGTMYLWFISSVLLCTPIASYIYLPIFYRLQLVSANQYLEIRFNRVIRRITTILFVVKQWRMDLRWLLAKVV</sequence>
<evidence type="ECO:0000256" key="11">
    <source>
        <dbReference type="RuleBase" id="RU362091"/>
    </source>
</evidence>
<evidence type="ECO:0000256" key="9">
    <source>
        <dbReference type="ARBA" id="ARBA00023136"/>
    </source>
</evidence>
<dbReference type="GO" id="GO:0022857">
    <property type="term" value="F:transmembrane transporter activity"/>
    <property type="evidence" value="ECO:0007669"/>
    <property type="project" value="InterPro"/>
</dbReference>
<proteinExistence type="inferred from homology"/>
<evidence type="ECO:0000256" key="6">
    <source>
        <dbReference type="ARBA" id="ARBA00022989"/>
    </source>
</evidence>
<dbReference type="PANTHER" id="PTHR42985">
    <property type="entry name" value="SODIUM-COUPLED MONOCARBOXYLATE TRANSPORTER"/>
    <property type="match status" value="1"/>
</dbReference>
<dbReference type="InParanoid" id="E9GTH0"/>
<evidence type="ECO:0000313" key="14">
    <source>
        <dbReference type="Proteomes" id="UP000000305"/>
    </source>
</evidence>
<dbReference type="PhylomeDB" id="E9GTH0"/>
<keyword evidence="8" id="KW-0406">Ion transport</keyword>
<evidence type="ECO:0000256" key="12">
    <source>
        <dbReference type="SAM" id="Phobius"/>
    </source>
</evidence>
<keyword evidence="4" id="KW-1003">Cell membrane</keyword>